<evidence type="ECO:0000256" key="4">
    <source>
        <dbReference type="ARBA" id="ARBA00022571"/>
    </source>
</evidence>
<dbReference type="InterPro" id="IPR036264">
    <property type="entry name" value="Bact_exopeptidase_dim_dom"/>
</dbReference>
<feature type="active site" evidence="10">
    <location>
        <position position="82"/>
    </location>
</feature>
<comment type="cofactor">
    <cofactor evidence="10">
        <name>glutathione</name>
        <dbReference type="ChEBI" id="CHEBI:57925"/>
    </cofactor>
</comment>
<feature type="binding site" evidence="10">
    <location>
        <position position="169"/>
    </location>
    <ligand>
        <name>Zn(2+)</name>
        <dbReference type="ChEBI" id="CHEBI:29105"/>
        <label>1</label>
    </ligand>
</feature>
<comment type="subcellular location">
    <subcellularLocation>
        <location evidence="1 10">Cytoplasm</location>
    </subcellularLocation>
</comment>
<dbReference type="GO" id="GO:0005737">
    <property type="term" value="C:cytoplasm"/>
    <property type="evidence" value="ECO:0007669"/>
    <property type="project" value="UniProtKB-SubCell"/>
</dbReference>
<dbReference type="InterPro" id="IPR002933">
    <property type="entry name" value="Peptidase_M20"/>
</dbReference>
<dbReference type="AlphaFoldDB" id="A0A2P5T0E6"/>
<dbReference type="Proteomes" id="UP000296153">
    <property type="component" value="Unassembled WGS sequence"/>
</dbReference>
<keyword evidence="9 10" id="KW-0170">Cobalt</keyword>
<dbReference type="OrthoDB" id="3665926at2"/>
<name>A0A2P5T0E6_9GAMM</name>
<comment type="subunit">
    <text evidence="10">Homodimer.</text>
</comment>
<keyword evidence="5 10" id="KW-0028">Amino-acid biosynthesis</keyword>
<dbReference type="Pfam" id="PF07687">
    <property type="entry name" value="M20_dimer"/>
    <property type="match status" value="1"/>
</dbReference>
<protein>
    <recommendedName>
        <fullName evidence="10">Acetylornithine deacetylase</fullName>
        <shortName evidence="10">AO</shortName>
        <shortName evidence="10">Acetylornithinase</shortName>
        <ecNumber evidence="10">3.5.1.16</ecNumber>
    </recommendedName>
    <alternativeName>
        <fullName evidence="10">N-acetylornithinase</fullName>
        <shortName evidence="10">NAO</shortName>
    </alternativeName>
</protein>
<dbReference type="InterPro" id="IPR010169">
    <property type="entry name" value="AcOrn-deacetyl"/>
</dbReference>
<dbReference type="PANTHER" id="PTHR43808:SF1">
    <property type="entry name" value="ACETYLORNITHINE DEACETYLASE"/>
    <property type="match status" value="1"/>
</dbReference>
<comment type="cofactor">
    <cofactor evidence="10">
        <name>Zn(2+)</name>
        <dbReference type="ChEBI" id="CHEBI:29105"/>
    </cofactor>
    <cofactor evidence="10">
        <name>Co(2+)</name>
        <dbReference type="ChEBI" id="CHEBI:48828"/>
    </cofactor>
    <text evidence="10">Binds 2 Zn(2+) or Co(2+) ions per subunit.</text>
</comment>
<dbReference type="EMBL" id="PDKT01000001">
    <property type="protein sequence ID" value="PPI88022.1"/>
    <property type="molecule type" value="Genomic_DNA"/>
</dbReference>
<feature type="active site" evidence="10">
    <location>
        <position position="144"/>
    </location>
</feature>
<keyword evidence="6 10" id="KW-0479">Metal-binding</keyword>
<evidence type="ECO:0000256" key="3">
    <source>
        <dbReference type="ARBA" id="ARBA00022490"/>
    </source>
</evidence>
<dbReference type="GO" id="GO:0008777">
    <property type="term" value="F:acetylornithine deacetylase activity"/>
    <property type="evidence" value="ECO:0007669"/>
    <property type="project" value="UniProtKB-UniRule"/>
</dbReference>
<dbReference type="InterPro" id="IPR011650">
    <property type="entry name" value="Peptidase_M20_dimer"/>
</dbReference>
<feature type="binding site" evidence="10">
    <location>
        <position position="112"/>
    </location>
    <ligand>
        <name>Zn(2+)</name>
        <dbReference type="ChEBI" id="CHEBI:29105"/>
        <label>2</label>
    </ligand>
</feature>
<dbReference type="GO" id="GO:0008270">
    <property type="term" value="F:zinc ion binding"/>
    <property type="evidence" value="ECO:0007669"/>
    <property type="project" value="UniProtKB-UniRule"/>
</dbReference>
<feature type="binding site" evidence="10">
    <location>
        <position position="112"/>
    </location>
    <ligand>
        <name>Zn(2+)</name>
        <dbReference type="ChEBI" id="CHEBI:29105"/>
        <label>1</label>
    </ligand>
</feature>
<sequence>MKTRLPSFFECYRKLISIPSVSSIDPKFDNSNKLLIDILASWFYDLGLSIEIYPILNTNNKFNLLAKTGSGLGGLMLAGHTDTVPFDPNSWKYDPFVLTEFNNKLYGLGTVDMKGFFAFIIDVLRNVDIKTLRKPLYILATADEETTMVGAKNFSESIILNPDIAIIGEPTDLKLVYEHRGHISNIIRITGDSGHSSNLYKCVNAIEIMQQVIKNLIKLRNSIEKNNCNRSINPPYILNFGYIKGGDVSNSVCSYCELHIDIRFLSNITIIEVNKFIHDALEPIKKNWPNRIIIDELHSSVPAYKCSTSNFFVRKIKKLLNTNFESVNYCTEAPFIQKLCPTLIFGPGSINQAHQPNEFMDTSYIKPTYKNIYQMIHYFCN</sequence>
<dbReference type="Gene3D" id="3.30.70.360">
    <property type="match status" value="1"/>
</dbReference>
<keyword evidence="7 10" id="KW-0378">Hydrolase</keyword>
<comment type="catalytic activity">
    <reaction evidence="10">
        <text>N(2)-acetyl-L-ornithine + H2O = L-ornithine + acetate</text>
        <dbReference type="Rhea" id="RHEA:15941"/>
        <dbReference type="ChEBI" id="CHEBI:15377"/>
        <dbReference type="ChEBI" id="CHEBI:30089"/>
        <dbReference type="ChEBI" id="CHEBI:46911"/>
        <dbReference type="ChEBI" id="CHEBI:57805"/>
        <dbReference type="EC" id="3.5.1.16"/>
    </reaction>
</comment>
<evidence type="ECO:0000256" key="8">
    <source>
        <dbReference type="ARBA" id="ARBA00022833"/>
    </source>
</evidence>
<evidence type="ECO:0000256" key="1">
    <source>
        <dbReference type="ARBA" id="ARBA00004496"/>
    </source>
</evidence>
<accession>A0A2P5T0E6</accession>
<dbReference type="NCBIfam" id="TIGR01892">
    <property type="entry name" value="AcOrn-deacetyl"/>
    <property type="match status" value="1"/>
</dbReference>
<evidence type="ECO:0000313" key="13">
    <source>
        <dbReference type="Proteomes" id="UP000296153"/>
    </source>
</evidence>
<dbReference type="PROSITE" id="PS00759">
    <property type="entry name" value="ARGE_DAPE_CPG2_2"/>
    <property type="match status" value="1"/>
</dbReference>
<organism evidence="12 13">
    <name type="scientific">Candidatus Pantoea edessiphila</name>
    <dbReference type="NCBI Taxonomy" id="2044610"/>
    <lineage>
        <taxon>Bacteria</taxon>
        <taxon>Pseudomonadati</taxon>
        <taxon>Pseudomonadota</taxon>
        <taxon>Gammaproteobacteria</taxon>
        <taxon>Enterobacterales</taxon>
        <taxon>Erwiniaceae</taxon>
        <taxon>Pantoea</taxon>
    </lineage>
</organism>
<comment type="pathway">
    <text evidence="10">Amino-acid biosynthesis; L-arginine biosynthesis; L-ornithine from N(2)-acetyl-L-ornithine (linear): step 1/1.</text>
</comment>
<comment type="caution">
    <text evidence="12">The sequence shown here is derived from an EMBL/GenBank/DDBJ whole genome shotgun (WGS) entry which is preliminary data.</text>
</comment>
<dbReference type="Pfam" id="PF01546">
    <property type="entry name" value="Peptidase_M20"/>
    <property type="match status" value="1"/>
</dbReference>
<reference evidence="12 13" key="1">
    <citation type="journal article" date="2018" name="Genome Biol. Evol.">
        <title>Cladogenesis and Genomic Streamlining in Extracellular Endosymbionts of Tropical Stink Bugs.</title>
        <authorList>
            <person name="Otero-Bravo A."/>
            <person name="Goffredi S."/>
            <person name="Sabree Z.L."/>
        </authorList>
    </citation>
    <scope>NUCLEOTIDE SEQUENCE [LARGE SCALE GENOMIC DNA]</scope>
    <source>
        <strain evidence="12 13">SoEE</strain>
    </source>
</reference>
<dbReference type="GO" id="GO:0006526">
    <property type="term" value="P:L-arginine biosynthetic process"/>
    <property type="evidence" value="ECO:0007669"/>
    <property type="project" value="UniProtKB-UniRule"/>
</dbReference>
<dbReference type="HAMAP" id="MF_01108">
    <property type="entry name" value="ArgE"/>
    <property type="match status" value="1"/>
</dbReference>
<evidence type="ECO:0000313" key="12">
    <source>
        <dbReference type="EMBL" id="PPI88022.1"/>
    </source>
</evidence>
<dbReference type="EC" id="3.5.1.16" evidence="10"/>
<dbReference type="RefSeq" id="WP_136130633.1">
    <property type="nucleotide sequence ID" value="NZ_PDKT01000001.1"/>
</dbReference>
<dbReference type="Gene3D" id="3.40.630.10">
    <property type="entry name" value="Zn peptidases"/>
    <property type="match status" value="1"/>
</dbReference>
<evidence type="ECO:0000256" key="9">
    <source>
        <dbReference type="ARBA" id="ARBA00023285"/>
    </source>
</evidence>
<evidence type="ECO:0000256" key="2">
    <source>
        <dbReference type="ARBA" id="ARBA00005691"/>
    </source>
</evidence>
<keyword evidence="3 10" id="KW-0963">Cytoplasm</keyword>
<dbReference type="CDD" id="cd03894">
    <property type="entry name" value="M20_ArgE"/>
    <property type="match status" value="1"/>
</dbReference>
<keyword evidence="8 10" id="KW-0862">Zinc</keyword>
<evidence type="ECO:0000256" key="10">
    <source>
        <dbReference type="HAMAP-Rule" id="MF_01108"/>
    </source>
</evidence>
<comment type="similarity">
    <text evidence="2 10">Belongs to the peptidase M20A family. ArgE subfamily.</text>
</comment>
<dbReference type="NCBIfam" id="NF003474">
    <property type="entry name" value="PRK05111.1"/>
    <property type="match status" value="1"/>
</dbReference>
<evidence type="ECO:0000256" key="5">
    <source>
        <dbReference type="ARBA" id="ARBA00022605"/>
    </source>
</evidence>
<dbReference type="SUPFAM" id="SSF55031">
    <property type="entry name" value="Bacterial exopeptidase dimerisation domain"/>
    <property type="match status" value="1"/>
</dbReference>
<dbReference type="InterPro" id="IPR050072">
    <property type="entry name" value="Peptidase_M20A"/>
</dbReference>
<feature type="binding site" evidence="10">
    <location>
        <position position="80"/>
    </location>
    <ligand>
        <name>Zn(2+)</name>
        <dbReference type="ChEBI" id="CHEBI:29105"/>
        <label>1</label>
    </ligand>
</feature>
<dbReference type="FunFam" id="3.30.70.360:FF:000003">
    <property type="entry name" value="Acetylornithine deacetylase"/>
    <property type="match status" value="1"/>
</dbReference>
<gene>
    <name evidence="10" type="primary">argE</name>
    <name evidence="12" type="ORF">CRV12_00030</name>
</gene>
<evidence type="ECO:0000259" key="11">
    <source>
        <dbReference type="Pfam" id="PF07687"/>
    </source>
</evidence>
<dbReference type="PROSITE" id="PS00758">
    <property type="entry name" value="ARGE_DAPE_CPG2_1"/>
    <property type="match status" value="1"/>
</dbReference>
<feature type="binding site" evidence="10">
    <location>
        <position position="145"/>
    </location>
    <ligand>
        <name>Zn(2+)</name>
        <dbReference type="ChEBI" id="CHEBI:29105"/>
        <label>2</label>
    </ligand>
</feature>
<comment type="function">
    <text evidence="10">Catalyzes the hydrolysis of the amide bond of N(2)-acetylated L-amino acids. Cleaves the acetyl group from N-acetyl-L-ornithine to form L-ornithine, an intermediate in L-arginine biosynthesis pathway, and a branchpoint in the synthesis of polyamines.</text>
</comment>
<dbReference type="UniPathway" id="UPA00068">
    <property type="reaction ID" value="UER00110"/>
</dbReference>
<dbReference type="InterPro" id="IPR001261">
    <property type="entry name" value="ArgE/DapE_CS"/>
</dbReference>
<proteinExistence type="inferred from homology"/>
<dbReference type="PANTHER" id="PTHR43808">
    <property type="entry name" value="ACETYLORNITHINE DEACETYLASE"/>
    <property type="match status" value="1"/>
</dbReference>
<feature type="domain" description="Peptidase M20 dimerisation" evidence="11">
    <location>
        <begin position="177"/>
        <end position="288"/>
    </location>
</feature>
<evidence type="ECO:0000256" key="7">
    <source>
        <dbReference type="ARBA" id="ARBA00022801"/>
    </source>
</evidence>
<evidence type="ECO:0000256" key="6">
    <source>
        <dbReference type="ARBA" id="ARBA00022723"/>
    </source>
</evidence>
<feature type="binding site" evidence="10">
    <location>
        <position position="354"/>
    </location>
    <ligand>
        <name>Zn(2+)</name>
        <dbReference type="ChEBI" id="CHEBI:29105"/>
        <label>2</label>
    </ligand>
</feature>
<keyword evidence="4 10" id="KW-0055">Arginine biosynthesis</keyword>
<dbReference type="SUPFAM" id="SSF53187">
    <property type="entry name" value="Zn-dependent exopeptidases"/>
    <property type="match status" value="1"/>
</dbReference>